<dbReference type="Pfam" id="PF04979">
    <property type="entry name" value="IPP-2"/>
    <property type="match status" value="1"/>
</dbReference>
<reference evidence="3" key="1">
    <citation type="submission" date="2020-09" db="EMBL/GenBank/DDBJ databases">
        <title>Genome-Enabled Discovery of Anthraquinone Biosynthesis in Senna tora.</title>
        <authorList>
            <person name="Kang S.-H."/>
            <person name="Pandey R.P."/>
            <person name="Lee C.-M."/>
            <person name="Sim J.-S."/>
            <person name="Jeong J.-T."/>
            <person name="Choi B.-S."/>
            <person name="Jung M."/>
            <person name="Ginzburg D."/>
            <person name="Zhao K."/>
            <person name="Won S.Y."/>
            <person name="Oh T.-J."/>
            <person name="Yu Y."/>
            <person name="Kim N.-H."/>
            <person name="Lee O.R."/>
            <person name="Lee T.-H."/>
            <person name="Bashyal P."/>
            <person name="Kim T.-S."/>
            <person name="Lee W.-H."/>
            <person name="Kawkins C."/>
            <person name="Kim C.-K."/>
            <person name="Kim J.S."/>
            <person name="Ahn B.O."/>
            <person name="Rhee S.Y."/>
            <person name="Sohng J.K."/>
        </authorList>
    </citation>
    <scope>NUCLEOTIDE SEQUENCE</scope>
    <source>
        <tissue evidence="3">Leaf</tissue>
    </source>
</reference>
<proteinExistence type="predicted"/>
<keyword evidence="2" id="KW-0812">Transmembrane</keyword>
<sequence length="328" mass="37025">MVIVNLRFGYEVTRIKVLDSWFVHFFLSLNLVYVLALFNSSDEFVVPSNELQFTVLYSGKLTLGDRIMVLSEINFTVMTLVLSSLFLFNTKRDTCCIMQPIFRRWSKVALRCQDHVISEVGQHCSSLVPGRFSIKGFRDFTVSLSHFGCQKSGSHVRWDEANIEEIEANKPVRQKITEPKTPYHPMIDDDGSPSNVQGSFDACIDNEKFAIDAEAIETALNDVASCSRNSTGRSSGWTSSEDEADAMDQDDEDRKRSFKAHRKAHYDEFLKIKELRRTGSLPEEESDEDYNIEHDKDEEKCDPSSLSAIVEGIDIDGGKHSTPPANGS</sequence>
<feature type="region of interest" description="Disordered" evidence="1">
    <location>
        <begin position="277"/>
        <end position="303"/>
    </location>
</feature>
<evidence type="ECO:0000313" key="4">
    <source>
        <dbReference type="Proteomes" id="UP000634136"/>
    </source>
</evidence>
<feature type="compositionally biased region" description="Acidic residues" evidence="1">
    <location>
        <begin position="240"/>
        <end position="251"/>
    </location>
</feature>
<gene>
    <name evidence="3" type="ORF">G2W53_034242</name>
</gene>
<dbReference type="AlphaFoldDB" id="A0A834T0Z4"/>
<evidence type="ECO:0000256" key="2">
    <source>
        <dbReference type="SAM" id="Phobius"/>
    </source>
</evidence>
<dbReference type="PANTHER" id="PTHR12398">
    <property type="entry name" value="PROTEIN PHOSPHATASE INHIBITOR"/>
    <property type="match status" value="1"/>
</dbReference>
<dbReference type="EMBL" id="JAAIUW010000010">
    <property type="protein sequence ID" value="KAF7813266.1"/>
    <property type="molecule type" value="Genomic_DNA"/>
</dbReference>
<feature type="transmembrane region" description="Helical" evidence="2">
    <location>
        <begin position="67"/>
        <end position="88"/>
    </location>
</feature>
<dbReference type="InterPro" id="IPR007062">
    <property type="entry name" value="PPI-2"/>
</dbReference>
<feature type="compositionally biased region" description="Polar residues" evidence="1">
    <location>
        <begin position="226"/>
        <end position="239"/>
    </location>
</feature>
<dbReference type="Proteomes" id="UP000634136">
    <property type="component" value="Unassembled WGS sequence"/>
</dbReference>
<protein>
    <submittedName>
        <fullName evidence="3">Protein phosphatase inhibitor 2-like isoform X2</fullName>
    </submittedName>
</protein>
<feature type="transmembrane region" description="Helical" evidence="2">
    <location>
        <begin position="21"/>
        <end position="38"/>
    </location>
</feature>
<keyword evidence="2" id="KW-0472">Membrane</keyword>
<dbReference type="GO" id="GO:0004864">
    <property type="term" value="F:protein phosphatase inhibitor activity"/>
    <property type="evidence" value="ECO:0007669"/>
    <property type="project" value="InterPro"/>
</dbReference>
<dbReference type="GO" id="GO:0009966">
    <property type="term" value="P:regulation of signal transduction"/>
    <property type="evidence" value="ECO:0007669"/>
    <property type="project" value="InterPro"/>
</dbReference>
<evidence type="ECO:0000313" key="3">
    <source>
        <dbReference type="EMBL" id="KAF7813266.1"/>
    </source>
</evidence>
<dbReference type="PANTHER" id="PTHR12398:SF20">
    <property type="entry name" value="PROTEIN PHOSPHATASE 1 REGULATORY INHIBITOR SUBUNIT 2"/>
    <property type="match status" value="1"/>
</dbReference>
<comment type="caution">
    <text evidence="3">The sequence shown here is derived from an EMBL/GenBank/DDBJ whole genome shotgun (WGS) entry which is preliminary data.</text>
</comment>
<evidence type="ECO:0000256" key="1">
    <source>
        <dbReference type="SAM" id="MobiDB-lite"/>
    </source>
</evidence>
<dbReference type="OrthoDB" id="551302at2759"/>
<keyword evidence="4" id="KW-1185">Reference proteome</keyword>
<name>A0A834T0Z4_9FABA</name>
<feature type="region of interest" description="Disordered" evidence="1">
    <location>
        <begin position="226"/>
        <end position="260"/>
    </location>
</feature>
<keyword evidence="2" id="KW-1133">Transmembrane helix</keyword>
<feature type="compositionally biased region" description="Basic and acidic residues" evidence="1">
    <location>
        <begin position="291"/>
        <end position="302"/>
    </location>
</feature>
<accession>A0A834T0Z4</accession>
<organism evidence="3 4">
    <name type="scientific">Senna tora</name>
    <dbReference type="NCBI Taxonomy" id="362788"/>
    <lineage>
        <taxon>Eukaryota</taxon>
        <taxon>Viridiplantae</taxon>
        <taxon>Streptophyta</taxon>
        <taxon>Embryophyta</taxon>
        <taxon>Tracheophyta</taxon>
        <taxon>Spermatophyta</taxon>
        <taxon>Magnoliopsida</taxon>
        <taxon>eudicotyledons</taxon>
        <taxon>Gunneridae</taxon>
        <taxon>Pentapetalae</taxon>
        <taxon>rosids</taxon>
        <taxon>fabids</taxon>
        <taxon>Fabales</taxon>
        <taxon>Fabaceae</taxon>
        <taxon>Caesalpinioideae</taxon>
        <taxon>Cassia clade</taxon>
        <taxon>Senna</taxon>
    </lineage>
</organism>